<dbReference type="AlphaFoldDB" id="A0A9K3KNI4"/>
<sequence>MYIIAIFALENQLHDIQDVYNKDEGLLPRDSIAAARGNLFWDGSTTEKLLGGNTTTGKTHGQSPRQGFQPRPGESLGGGPSMYFDKTYSKKDQTVVSRLLATKAQEERRSFLSAKTEELKHK</sequence>
<reference evidence="2" key="1">
    <citation type="journal article" date="2021" name="Sci. Rep.">
        <title>Diploid genomic architecture of Nitzschia inconspicua, an elite biomass production diatom.</title>
        <authorList>
            <person name="Oliver A."/>
            <person name="Podell S."/>
            <person name="Pinowska A."/>
            <person name="Traller J.C."/>
            <person name="Smith S.R."/>
            <person name="McClure R."/>
            <person name="Beliaev A."/>
            <person name="Bohutskyi P."/>
            <person name="Hill E.A."/>
            <person name="Rabines A."/>
            <person name="Zheng H."/>
            <person name="Allen L.Z."/>
            <person name="Kuo A."/>
            <person name="Grigoriev I.V."/>
            <person name="Allen A.E."/>
            <person name="Hazlebeck D."/>
            <person name="Allen E.E."/>
        </authorList>
    </citation>
    <scope>NUCLEOTIDE SEQUENCE</scope>
    <source>
        <strain evidence="2">Hildebrandi</strain>
    </source>
</reference>
<reference evidence="2" key="2">
    <citation type="submission" date="2021-04" db="EMBL/GenBank/DDBJ databases">
        <authorList>
            <person name="Podell S."/>
        </authorList>
    </citation>
    <scope>NUCLEOTIDE SEQUENCE</scope>
    <source>
        <strain evidence="2">Hildebrandi</strain>
    </source>
</reference>
<keyword evidence="3" id="KW-1185">Reference proteome</keyword>
<gene>
    <name evidence="2" type="ORF">IV203_006087</name>
</gene>
<dbReference type="Proteomes" id="UP000693970">
    <property type="component" value="Unassembled WGS sequence"/>
</dbReference>
<organism evidence="2 3">
    <name type="scientific">Nitzschia inconspicua</name>
    <dbReference type="NCBI Taxonomy" id="303405"/>
    <lineage>
        <taxon>Eukaryota</taxon>
        <taxon>Sar</taxon>
        <taxon>Stramenopiles</taxon>
        <taxon>Ochrophyta</taxon>
        <taxon>Bacillariophyta</taxon>
        <taxon>Bacillariophyceae</taxon>
        <taxon>Bacillariophycidae</taxon>
        <taxon>Bacillariales</taxon>
        <taxon>Bacillariaceae</taxon>
        <taxon>Nitzschia</taxon>
    </lineage>
</organism>
<evidence type="ECO:0000313" key="3">
    <source>
        <dbReference type="Proteomes" id="UP000693970"/>
    </source>
</evidence>
<evidence type="ECO:0000256" key="1">
    <source>
        <dbReference type="SAM" id="MobiDB-lite"/>
    </source>
</evidence>
<accession>A0A9K3KNI4</accession>
<evidence type="ECO:0000313" key="2">
    <source>
        <dbReference type="EMBL" id="KAG7347018.1"/>
    </source>
</evidence>
<comment type="caution">
    <text evidence="2">The sequence shown here is derived from an EMBL/GenBank/DDBJ whole genome shotgun (WGS) entry which is preliminary data.</text>
</comment>
<name>A0A9K3KNI4_9STRA</name>
<protein>
    <submittedName>
        <fullName evidence="2">Uncharacterized protein</fullName>
    </submittedName>
</protein>
<feature type="compositionally biased region" description="Low complexity" evidence="1">
    <location>
        <begin position="50"/>
        <end position="61"/>
    </location>
</feature>
<feature type="region of interest" description="Disordered" evidence="1">
    <location>
        <begin position="50"/>
        <end position="87"/>
    </location>
</feature>
<proteinExistence type="predicted"/>
<dbReference type="EMBL" id="JAGRRH010000021">
    <property type="protein sequence ID" value="KAG7347018.1"/>
    <property type="molecule type" value="Genomic_DNA"/>
</dbReference>